<dbReference type="InterPro" id="IPR013766">
    <property type="entry name" value="Thioredoxin_domain"/>
</dbReference>
<dbReference type="RefSeq" id="WP_171593774.1">
    <property type="nucleotide sequence ID" value="NZ_RZNH01000002.1"/>
</dbReference>
<comment type="caution">
    <text evidence="6">The sequence shown here is derived from an EMBL/GenBank/DDBJ whole genome shotgun (WGS) entry which is preliminary data.</text>
</comment>
<reference evidence="6 7" key="1">
    <citation type="submission" date="2018-12" db="EMBL/GenBank/DDBJ databases">
        <title>Marinifilum JC070 sp. nov., a marine bacterium isolated from Yongle Blue Hole in the South China Sea.</title>
        <authorList>
            <person name="Fu T."/>
        </authorList>
    </citation>
    <scope>NUCLEOTIDE SEQUENCE [LARGE SCALE GENOMIC DNA]</scope>
    <source>
        <strain evidence="6 7">JC070</strain>
    </source>
</reference>
<dbReference type="Gene3D" id="3.40.30.10">
    <property type="entry name" value="Glutaredoxin"/>
    <property type="match status" value="1"/>
</dbReference>
<dbReference type="InterPro" id="IPR000866">
    <property type="entry name" value="AhpC/TSA"/>
</dbReference>
<evidence type="ECO:0000256" key="1">
    <source>
        <dbReference type="ARBA" id="ARBA00004196"/>
    </source>
</evidence>
<dbReference type="Proteomes" id="UP000732105">
    <property type="component" value="Unassembled WGS sequence"/>
</dbReference>
<dbReference type="InterPro" id="IPR050553">
    <property type="entry name" value="Thioredoxin_ResA/DsbE_sf"/>
</dbReference>
<dbReference type="PANTHER" id="PTHR42852:SF6">
    <property type="entry name" value="THIOL:DISULFIDE INTERCHANGE PROTEIN DSBE"/>
    <property type="match status" value="1"/>
</dbReference>
<evidence type="ECO:0000313" key="6">
    <source>
        <dbReference type="EMBL" id="NOU58505.1"/>
    </source>
</evidence>
<name>A0ABX1WRB0_9BACT</name>
<dbReference type="InterPro" id="IPR036249">
    <property type="entry name" value="Thioredoxin-like_sf"/>
</dbReference>
<evidence type="ECO:0000259" key="5">
    <source>
        <dbReference type="PROSITE" id="PS51352"/>
    </source>
</evidence>
<evidence type="ECO:0000256" key="2">
    <source>
        <dbReference type="ARBA" id="ARBA00022748"/>
    </source>
</evidence>
<dbReference type="SUPFAM" id="SSF52833">
    <property type="entry name" value="Thioredoxin-like"/>
    <property type="match status" value="1"/>
</dbReference>
<protein>
    <submittedName>
        <fullName evidence="6">AhpC/TSA family protein</fullName>
    </submittedName>
</protein>
<dbReference type="PROSITE" id="PS51257">
    <property type="entry name" value="PROKAR_LIPOPROTEIN"/>
    <property type="match status" value="1"/>
</dbReference>
<comment type="subcellular location">
    <subcellularLocation>
        <location evidence="1">Cell envelope</location>
    </subcellularLocation>
</comment>
<keyword evidence="3" id="KW-1015">Disulfide bond</keyword>
<proteinExistence type="predicted"/>
<keyword evidence="4" id="KW-0676">Redox-active center</keyword>
<evidence type="ECO:0000256" key="4">
    <source>
        <dbReference type="ARBA" id="ARBA00023284"/>
    </source>
</evidence>
<keyword evidence="7" id="KW-1185">Reference proteome</keyword>
<dbReference type="Pfam" id="PF00578">
    <property type="entry name" value="AhpC-TSA"/>
    <property type="match status" value="1"/>
</dbReference>
<dbReference type="PANTHER" id="PTHR42852">
    <property type="entry name" value="THIOL:DISULFIDE INTERCHANGE PROTEIN DSBE"/>
    <property type="match status" value="1"/>
</dbReference>
<accession>A0ABX1WRB0</accession>
<gene>
    <name evidence="6" type="ORF">ELS83_01655</name>
</gene>
<feature type="domain" description="Thioredoxin" evidence="5">
    <location>
        <begin position="222"/>
        <end position="365"/>
    </location>
</feature>
<keyword evidence="2" id="KW-0201">Cytochrome c-type biogenesis</keyword>
<dbReference type="EMBL" id="RZNH01000002">
    <property type="protein sequence ID" value="NOU58505.1"/>
    <property type="molecule type" value="Genomic_DNA"/>
</dbReference>
<dbReference type="Pfam" id="PF14289">
    <property type="entry name" value="DUF4369"/>
    <property type="match status" value="1"/>
</dbReference>
<dbReference type="PROSITE" id="PS51352">
    <property type="entry name" value="THIOREDOXIN_2"/>
    <property type="match status" value="1"/>
</dbReference>
<evidence type="ECO:0000256" key="3">
    <source>
        <dbReference type="ARBA" id="ARBA00023157"/>
    </source>
</evidence>
<dbReference type="CDD" id="cd02966">
    <property type="entry name" value="TlpA_like_family"/>
    <property type="match status" value="1"/>
</dbReference>
<dbReference type="InterPro" id="IPR025380">
    <property type="entry name" value="DUF4369"/>
</dbReference>
<sequence length="365" mass="41518">MKYFIITLLAAIAFTGCKTKNDGFSIIGHIEGIKDSTLITLYDLDQQINLDSAYSSNGNFTLSGKVEHPSSCWIQCENEYANIQVENLEMSFHSPLKNMHLNCSISGGKEQDLQNELKNLQQVYDQAYIDALDHFMKKKYSSDEEKLSLIMKINNSQTASHDVYVDFGKKHADSYMGLNIVYKNRNSIERDTLTAIYENLPPAMKNTSTAKALNVYLFEEVAKVGNPFIDFEVSTIDGDDFRLSSLKGEYIYLCFWSAGCGPCRMENKYLSEHFTEIPENLSIVSFSVDKNANTWKSASERDHISWHNISDMEGSKGRIKTQYQVQAIPTSYLIDKNGRIIKKFKGYDPKGNIIEKLKNIIDELE</sequence>
<evidence type="ECO:0000313" key="7">
    <source>
        <dbReference type="Proteomes" id="UP000732105"/>
    </source>
</evidence>
<organism evidence="6 7">
    <name type="scientific">Marinifilum caeruleilacunae</name>
    <dbReference type="NCBI Taxonomy" id="2499076"/>
    <lineage>
        <taxon>Bacteria</taxon>
        <taxon>Pseudomonadati</taxon>
        <taxon>Bacteroidota</taxon>
        <taxon>Bacteroidia</taxon>
        <taxon>Marinilabiliales</taxon>
        <taxon>Marinifilaceae</taxon>
    </lineage>
</organism>